<feature type="transmembrane region" description="Helical" evidence="2">
    <location>
        <begin position="230"/>
        <end position="248"/>
    </location>
</feature>
<feature type="compositionally biased region" description="Polar residues" evidence="1">
    <location>
        <begin position="15"/>
        <end position="27"/>
    </location>
</feature>
<dbReference type="PANTHER" id="PTHR36819:SF1">
    <property type="entry name" value="REGULATOR OF PHOSPHOLIPASE D SRF1"/>
    <property type="match status" value="1"/>
</dbReference>
<keyword evidence="2" id="KW-1133">Transmembrane helix</keyword>
<feature type="transmembrane region" description="Helical" evidence="2">
    <location>
        <begin position="318"/>
        <end position="342"/>
    </location>
</feature>
<feature type="region of interest" description="Disordered" evidence="1">
    <location>
        <begin position="1"/>
        <end position="28"/>
    </location>
</feature>
<proteinExistence type="predicted"/>
<dbReference type="InterPro" id="IPR037737">
    <property type="entry name" value="Srf1"/>
</dbReference>
<feature type="transmembrane region" description="Helical" evidence="2">
    <location>
        <begin position="268"/>
        <end position="290"/>
    </location>
</feature>
<dbReference type="Proteomes" id="UP000094565">
    <property type="component" value="Chromosome 1"/>
</dbReference>
<keyword evidence="2" id="KW-0812">Transmembrane</keyword>
<dbReference type="EMBL" id="CP014584">
    <property type="protein sequence ID" value="ANZ73506.1"/>
    <property type="molecule type" value="Genomic_DNA"/>
</dbReference>
<evidence type="ECO:0000313" key="3">
    <source>
        <dbReference type="EMBL" id="ANZ73506.1"/>
    </source>
</evidence>
<dbReference type="GO" id="GO:0071944">
    <property type="term" value="C:cell periphery"/>
    <property type="evidence" value="ECO:0007669"/>
    <property type="project" value="TreeGrafter"/>
</dbReference>
<keyword evidence="4" id="KW-1185">Reference proteome</keyword>
<feature type="transmembrane region" description="Helical" evidence="2">
    <location>
        <begin position="189"/>
        <end position="210"/>
    </location>
</feature>
<accession>A0A1B2J697</accession>
<sequence length="348" mass="39792">MSNNKTQSHKRDSAVSPSSKRSNSICSSLEAPDPFGQCQNNYNHNVQPFPPYVLDRIAKAYHGKNELNEQNSDPFVSTLYDDWLQFLETIEARQAYPSELLTKDNSTDSNSELEKEWGGHERLRRELGEEGKMEKTKGRMSLLAFFFGKGGSSKEKAKVRSRYWMTYERRESWKITFERIIFSNPYIPLSFRLITMIFTVISLAIAGHIMVLSKRKYFNDESIDQQPSTIMAVVVQSCALVYLSYIAWDEFHGQPLGLRDPVAKMSLILFDLLFIIFCAADLSLTFNTLYDTRWVCQADVTLSYDNVVAPLCDRQQGLAGFLFITLITWVITFAISLFRVVARVSPSA</sequence>
<protein>
    <submittedName>
        <fullName evidence="3">BA75_01223T0</fullName>
    </submittedName>
</protein>
<reference evidence="3 4" key="1">
    <citation type="submission" date="2016-02" db="EMBL/GenBank/DDBJ databases">
        <title>Comparative genomic and transcriptomic foundation for Pichia pastoris.</title>
        <authorList>
            <person name="Love K.R."/>
            <person name="Shah K.A."/>
            <person name="Whittaker C.A."/>
            <person name="Wu J."/>
            <person name="Bartlett M.C."/>
            <person name="Ma D."/>
            <person name="Leeson R.L."/>
            <person name="Priest M."/>
            <person name="Young S.K."/>
            <person name="Love J.C."/>
        </authorList>
    </citation>
    <scope>NUCLEOTIDE SEQUENCE [LARGE SCALE GENOMIC DNA]</scope>
    <source>
        <strain evidence="3 4">ATCC 28485</strain>
    </source>
</reference>
<evidence type="ECO:0000313" key="4">
    <source>
        <dbReference type="Proteomes" id="UP000094565"/>
    </source>
</evidence>
<evidence type="ECO:0000256" key="2">
    <source>
        <dbReference type="SAM" id="Phobius"/>
    </source>
</evidence>
<name>A0A1B2J697_PICPA</name>
<dbReference type="GO" id="GO:0000324">
    <property type="term" value="C:fungal-type vacuole"/>
    <property type="evidence" value="ECO:0007669"/>
    <property type="project" value="TreeGrafter"/>
</dbReference>
<gene>
    <name evidence="3" type="primary">SRF1</name>
    <name evidence="3" type="ORF">ATY40_BA7501223</name>
</gene>
<dbReference type="OrthoDB" id="2589563at2759"/>
<organism evidence="3 4">
    <name type="scientific">Komagataella pastoris</name>
    <name type="common">Yeast</name>
    <name type="synonym">Pichia pastoris</name>
    <dbReference type="NCBI Taxonomy" id="4922"/>
    <lineage>
        <taxon>Eukaryota</taxon>
        <taxon>Fungi</taxon>
        <taxon>Dikarya</taxon>
        <taxon>Ascomycota</taxon>
        <taxon>Saccharomycotina</taxon>
        <taxon>Pichiomycetes</taxon>
        <taxon>Pichiales</taxon>
        <taxon>Pichiaceae</taxon>
        <taxon>Komagataella</taxon>
    </lineage>
</organism>
<dbReference type="AlphaFoldDB" id="A0A1B2J697"/>
<evidence type="ECO:0000256" key="1">
    <source>
        <dbReference type="SAM" id="MobiDB-lite"/>
    </source>
</evidence>
<keyword evidence="2" id="KW-0472">Membrane</keyword>
<dbReference type="PANTHER" id="PTHR36819">
    <property type="entry name" value="REGULATOR OF PHOSPHOLIPASE D SRF1"/>
    <property type="match status" value="1"/>
</dbReference>